<dbReference type="PANTHER" id="PTHR22601">
    <property type="entry name" value="ISP4 LIKE PROTEIN"/>
    <property type="match status" value="1"/>
</dbReference>
<comment type="similarity">
    <text evidence="2">Belongs to the oligopeptide OPT transporter (TC 2.A.67.1) family.</text>
</comment>
<evidence type="ECO:0000256" key="2">
    <source>
        <dbReference type="ARBA" id="ARBA00005484"/>
    </source>
</evidence>
<keyword evidence="4 10" id="KW-0812">Transmembrane</keyword>
<evidence type="ECO:0008006" key="13">
    <source>
        <dbReference type="Google" id="ProtNLM"/>
    </source>
</evidence>
<dbReference type="GO" id="GO:0016020">
    <property type="term" value="C:membrane"/>
    <property type="evidence" value="ECO:0007669"/>
    <property type="project" value="UniProtKB-SubCell"/>
</dbReference>
<keyword evidence="6" id="KW-0653">Protein transport</keyword>
<comment type="subcellular location">
    <subcellularLocation>
        <location evidence="1">Membrane</location>
        <topology evidence="1">Multi-pass membrane protein</topology>
    </subcellularLocation>
</comment>
<evidence type="ECO:0000313" key="11">
    <source>
        <dbReference type="EMBL" id="KAG6384295.1"/>
    </source>
</evidence>
<evidence type="ECO:0000256" key="7">
    <source>
        <dbReference type="ARBA" id="ARBA00022989"/>
    </source>
</evidence>
<evidence type="ECO:0000256" key="1">
    <source>
        <dbReference type="ARBA" id="ARBA00004141"/>
    </source>
</evidence>
<accession>A0A8X8VXN0</accession>
<protein>
    <recommendedName>
        <fullName evidence="13">Oligopeptide transporter</fullName>
    </recommendedName>
</protein>
<dbReference type="GO" id="GO:0035673">
    <property type="term" value="F:oligopeptide transmembrane transporter activity"/>
    <property type="evidence" value="ECO:0007669"/>
    <property type="project" value="InterPro"/>
</dbReference>
<keyword evidence="7 10" id="KW-1133">Transmembrane helix</keyword>
<gene>
    <name evidence="11" type="ORF">SASPL_155901</name>
</gene>
<organism evidence="11">
    <name type="scientific">Salvia splendens</name>
    <name type="common">Scarlet sage</name>
    <dbReference type="NCBI Taxonomy" id="180675"/>
    <lineage>
        <taxon>Eukaryota</taxon>
        <taxon>Viridiplantae</taxon>
        <taxon>Streptophyta</taxon>
        <taxon>Embryophyta</taxon>
        <taxon>Tracheophyta</taxon>
        <taxon>Spermatophyta</taxon>
        <taxon>Magnoliopsida</taxon>
        <taxon>eudicotyledons</taxon>
        <taxon>Gunneridae</taxon>
        <taxon>Pentapetalae</taxon>
        <taxon>asterids</taxon>
        <taxon>lamiids</taxon>
        <taxon>Lamiales</taxon>
        <taxon>Lamiaceae</taxon>
        <taxon>Nepetoideae</taxon>
        <taxon>Mentheae</taxon>
        <taxon>Salviinae</taxon>
        <taxon>Salvia</taxon>
        <taxon>Salvia subgen. Calosphace</taxon>
        <taxon>core Calosphace</taxon>
    </lineage>
</organism>
<feature type="transmembrane region" description="Helical" evidence="10">
    <location>
        <begin position="150"/>
        <end position="172"/>
    </location>
</feature>
<evidence type="ECO:0000256" key="10">
    <source>
        <dbReference type="SAM" id="Phobius"/>
    </source>
</evidence>
<evidence type="ECO:0000256" key="9">
    <source>
        <dbReference type="SAM" id="MobiDB-lite"/>
    </source>
</evidence>
<reference evidence="11" key="2">
    <citation type="submission" date="2020-08" db="EMBL/GenBank/DDBJ databases">
        <title>Plant Genome Project.</title>
        <authorList>
            <person name="Zhang R.-G."/>
        </authorList>
    </citation>
    <scope>NUCLEOTIDE SEQUENCE</scope>
    <source>
        <strain evidence="11">Huo1</strain>
        <tissue evidence="11">Leaf</tissue>
    </source>
</reference>
<keyword evidence="3" id="KW-0813">Transport</keyword>
<dbReference type="Proteomes" id="UP000298416">
    <property type="component" value="Unassembled WGS sequence"/>
</dbReference>
<dbReference type="EMBL" id="PNBA02000183">
    <property type="protein sequence ID" value="KAG6384295.1"/>
    <property type="molecule type" value="Genomic_DNA"/>
</dbReference>
<reference evidence="11" key="1">
    <citation type="submission" date="2018-01" db="EMBL/GenBank/DDBJ databases">
        <authorList>
            <person name="Mao J.F."/>
        </authorList>
    </citation>
    <scope>NUCLEOTIDE SEQUENCE</scope>
    <source>
        <strain evidence="11">Huo1</strain>
        <tissue evidence="11">Leaf</tissue>
    </source>
</reference>
<keyword evidence="8 10" id="KW-0472">Membrane</keyword>
<dbReference type="InterPro" id="IPR004648">
    <property type="entry name" value="Oligpept_transpt"/>
</dbReference>
<feature type="transmembrane region" description="Helical" evidence="10">
    <location>
        <begin position="349"/>
        <end position="367"/>
    </location>
</feature>
<keyword evidence="12" id="KW-1185">Reference proteome</keyword>
<sequence length="453" mass="50117">MARVLPPTPVRIPMTRWSFSLKEHVLITIFANCGAGGVYCHYRQGPLPSPSSPPRRLALSPDYSAYFFPTISVLCYIWKDSILMQQLGSGLHGMGIGSNVYQAHKFPFFSSTTFDDTGHKYNISRILNEATFSFDEAGYKAYSKLHVSTFFAFSYGIGFAMLSATIVHVALYHGKTIWTLWSKTKSKCLCCLSGLVKASANSCSCVVGANHGVRDSARRHNPSHHQHANQTECDHGDDHRLHIPGKAACKCSFQDIRLHKHVASLNIPLRFQTRPLHENPPKIHVHRPAGGHGGGLLRLLRHGLVAPGAALDEGSHWTCPGDNVFYNASIIWGVIGPLRMFTSQGVYGMLNWWFLVWAVGPLPAYFLSRKYPEKKWLRLINMPLILGGTASMPPARAVNYIIVGIAFMAVVIYFTLQSYEVSISWWGLDVDDNCPLATCPTAPGVVVKGCPVH</sequence>
<feature type="transmembrane region" description="Helical" evidence="10">
    <location>
        <begin position="397"/>
        <end position="416"/>
    </location>
</feature>
<evidence type="ECO:0000256" key="6">
    <source>
        <dbReference type="ARBA" id="ARBA00022927"/>
    </source>
</evidence>
<dbReference type="InterPro" id="IPR004813">
    <property type="entry name" value="OPT"/>
</dbReference>
<evidence type="ECO:0000313" key="12">
    <source>
        <dbReference type="Proteomes" id="UP000298416"/>
    </source>
</evidence>
<keyword evidence="5" id="KW-0571">Peptide transport</keyword>
<evidence type="ECO:0000256" key="5">
    <source>
        <dbReference type="ARBA" id="ARBA00022856"/>
    </source>
</evidence>
<dbReference type="GO" id="GO:0015031">
    <property type="term" value="P:protein transport"/>
    <property type="evidence" value="ECO:0007669"/>
    <property type="project" value="UniProtKB-KW"/>
</dbReference>
<evidence type="ECO:0000256" key="3">
    <source>
        <dbReference type="ARBA" id="ARBA00022448"/>
    </source>
</evidence>
<comment type="caution">
    <text evidence="11">The sequence shown here is derived from an EMBL/GenBank/DDBJ whole genome shotgun (WGS) entry which is preliminary data.</text>
</comment>
<name>A0A8X8VXN0_SALSN</name>
<feature type="region of interest" description="Disordered" evidence="9">
    <location>
        <begin position="217"/>
        <end position="236"/>
    </location>
</feature>
<dbReference type="AlphaFoldDB" id="A0A8X8VXN0"/>
<proteinExistence type="inferred from homology"/>
<evidence type="ECO:0000256" key="4">
    <source>
        <dbReference type="ARBA" id="ARBA00022692"/>
    </source>
</evidence>
<dbReference type="Pfam" id="PF03169">
    <property type="entry name" value="OPT"/>
    <property type="match status" value="2"/>
</dbReference>
<evidence type="ECO:0000256" key="8">
    <source>
        <dbReference type="ARBA" id="ARBA00023136"/>
    </source>
</evidence>